<evidence type="ECO:0000313" key="3">
    <source>
        <dbReference type="EMBL" id="MDG3013430.1"/>
    </source>
</evidence>
<dbReference type="Pfam" id="PF21531">
    <property type="entry name" value="Rv2175c_wHTH"/>
    <property type="match status" value="1"/>
</dbReference>
<accession>A0A9X4RC42</accession>
<name>A0A9X4RC42_9ACTN</name>
<evidence type="ECO:0000259" key="2">
    <source>
        <dbReference type="Pfam" id="PF21531"/>
    </source>
</evidence>
<dbReference type="GO" id="GO:0003677">
    <property type="term" value="F:DNA binding"/>
    <property type="evidence" value="ECO:0007669"/>
    <property type="project" value="UniProtKB-KW"/>
</dbReference>
<dbReference type="Proteomes" id="UP001152755">
    <property type="component" value="Unassembled WGS sequence"/>
</dbReference>
<evidence type="ECO:0000259" key="1">
    <source>
        <dbReference type="Pfam" id="PF18367"/>
    </source>
</evidence>
<proteinExistence type="predicted"/>
<evidence type="ECO:0000313" key="4">
    <source>
        <dbReference type="Proteomes" id="UP001152755"/>
    </source>
</evidence>
<keyword evidence="4" id="KW-1185">Reference proteome</keyword>
<dbReference type="EMBL" id="JANRHA010000001">
    <property type="protein sequence ID" value="MDG3013430.1"/>
    <property type="molecule type" value="Genomic_DNA"/>
</dbReference>
<dbReference type="Pfam" id="PF18367">
    <property type="entry name" value="Rv2175c_C"/>
    <property type="match status" value="1"/>
</dbReference>
<dbReference type="AlphaFoldDB" id="A0A9X4RC42"/>
<organism evidence="3 4">
    <name type="scientific">Speluncibacter jeojiensis</name>
    <dbReference type="NCBI Taxonomy" id="2710754"/>
    <lineage>
        <taxon>Bacteria</taxon>
        <taxon>Bacillati</taxon>
        <taxon>Actinomycetota</taxon>
        <taxon>Actinomycetes</taxon>
        <taxon>Mycobacteriales</taxon>
        <taxon>Speluncibacteraceae</taxon>
        <taxon>Speluncibacter</taxon>
    </lineage>
</organism>
<keyword evidence="3" id="KW-0238">DNA-binding</keyword>
<feature type="domain" description="DNA-binding protein Rv2175c wHTH" evidence="2">
    <location>
        <begin position="2"/>
        <end position="40"/>
    </location>
</feature>
<dbReference type="InterPro" id="IPR048576">
    <property type="entry name" value="Rv2175c_wHTH"/>
</dbReference>
<comment type="caution">
    <text evidence="3">The sequence shown here is derived from an EMBL/GenBank/DDBJ whole genome shotgun (WGS) entry which is preliminary data.</text>
</comment>
<gene>
    <name evidence="3" type="ORF">NVS88_02540</name>
</gene>
<feature type="domain" description="Rv2175c C-terminal" evidence="1">
    <location>
        <begin position="49"/>
        <end position="103"/>
    </location>
</feature>
<dbReference type="InterPro" id="IPR041098">
    <property type="entry name" value="Rv2175c_C"/>
</dbReference>
<reference evidence="3" key="1">
    <citation type="submission" date="2022-08" db="EMBL/GenBank/DDBJ databases">
        <title>Genome analysis of Corynebacteriales strain.</title>
        <authorList>
            <person name="Lee S.D."/>
        </authorList>
    </citation>
    <scope>NUCLEOTIDE SEQUENCE</scope>
    <source>
        <strain evidence="3">D3-21</strain>
    </source>
</reference>
<protein>
    <submittedName>
        <fullName evidence="3">Rv2175c family DNA-binding protein</fullName>
    </submittedName>
</protein>
<sequence length="104" mass="11420">MADVSKVLSLVVTRVHQLLRDHQLIAVRRDGIAAVPELFLDLDEGAVLKGVPGLIAVLADGGYTDEEILRWLFTEDESLPGRPADAMHGDLAREVMRRAQAMAF</sequence>